<reference evidence="2" key="1">
    <citation type="submission" date="2017-05" db="EMBL/GenBank/DDBJ databases">
        <title>Dechlorination kinetics govern the competition between two new strains of the genus Sulfurospirillum.</title>
        <authorList>
            <person name="Buttet G.F."/>
            <person name="Murray A.M."/>
            <person name="Goris T."/>
            <person name="Burion M."/>
            <person name="Lin B."/>
            <person name="Rolle M."/>
            <person name="Maillard J."/>
        </authorList>
    </citation>
    <scope>NUCLEOTIDE SEQUENCE [LARGE SCALE GENOMIC DNA]</scope>
    <source>
        <strain evidence="2">SL2-1</strain>
    </source>
</reference>
<name>A0A1Y0HMG0_9BACT</name>
<dbReference type="EMBL" id="CP021416">
    <property type="protein sequence ID" value="ARU49309.1"/>
    <property type="molecule type" value="Genomic_DNA"/>
</dbReference>
<dbReference type="KEGG" id="suls:Sdiek1_2151"/>
<proteinExistence type="predicted"/>
<evidence type="ECO:0000313" key="2">
    <source>
        <dbReference type="Proteomes" id="UP000196005"/>
    </source>
</evidence>
<protein>
    <submittedName>
        <fullName evidence="1">Uncharacterized protein</fullName>
    </submittedName>
</protein>
<dbReference type="Proteomes" id="UP000196005">
    <property type="component" value="Chromosome"/>
</dbReference>
<gene>
    <name evidence="1" type="ORF">Sdiek1_2151</name>
</gene>
<keyword evidence="2" id="KW-1185">Reference proteome</keyword>
<accession>A0A1Y0HMG0</accession>
<sequence>MKKWICVLFIFLLGALSLHAEFLEVETQKSTE</sequence>
<dbReference type="AlphaFoldDB" id="A0A1Y0HMG0"/>
<evidence type="ECO:0000313" key="1">
    <source>
        <dbReference type="EMBL" id="ARU49309.1"/>
    </source>
</evidence>
<organism evidence="1 2">
    <name type="scientific">Sulfurospirillum diekertiae</name>
    <dbReference type="NCBI Taxonomy" id="1854492"/>
    <lineage>
        <taxon>Bacteria</taxon>
        <taxon>Pseudomonadati</taxon>
        <taxon>Campylobacterota</taxon>
        <taxon>Epsilonproteobacteria</taxon>
        <taxon>Campylobacterales</taxon>
        <taxon>Sulfurospirillaceae</taxon>
        <taxon>Sulfurospirillum</taxon>
    </lineage>
</organism>